<organism evidence="2 3">
    <name type="scientific">Caenibius tardaugens NBRC 16725</name>
    <dbReference type="NCBI Taxonomy" id="1219035"/>
    <lineage>
        <taxon>Bacteria</taxon>
        <taxon>Pseudomonadati</taxon>
        <taxon>Pseudomonadota</taxon>
        <taxon>Alphaproteobacteria</taxon>
        <taxon>Sphingomonadales</taxon>
        <taxon>Erythrobacteraceae</taxon>
        <taxon>Caenibius</taxon>
    </lineage>
</organism>
<sequence>MNVTTLLALTLSLTASAIGSQSMEVQPIRASVTMEDGRCIFWTGDNGMDANEFRMHLAQIQAKQSIIISHADDAPDRCVVSARRAAKNAGFNRVSVELDNDEAGPIGPPIIVR</sequence>
<dbReference type="Proteomes" id="UP000016568">
    <property type="component" value="Unassembled WGS sequence"/>
</dbReference>
<protein>
    <submittedName>
        <fullName evidence="2">Uncharacterized protein</fullName>
    </submittedName>
</protein>
<comment type="caution">
    <text evidence="2">The sequence shown here is derived from an EMBL/GenBank/DDBJ whole genome shotgun (WGS) entry which is preliminary data.</text>
</comment>
<name>U2ZS38_9SPHN</name>
<feature type="signal peptide" evidence="1">
    <location>
        <begin position="1"/>
        <end position="17"/>
    </location>
</feature>
<evidence type="ECO:0000313" key="3">
    <source>
        <dbReference type="Proteomes" id="UP000016568"/>
    </source>
</evidence>
<dbReference type="EMBL" id="BASZ01000002">
    <property type="protein sequence ID" value="GAD48189.1"/>
    <property type="molecule type" value="Genomic_DNA"/>
</dbReference>
<feature type="chain" id="PRO_5030177811" evidence="1">
    <location>
        <begin position="18"/>
        <end position="113"/>
    </location>
</feature>
<gene>
    <name evidence="2" type="ORF">NT2_02_02710</name>
</gene>
<dbReference type="RefSeq" id="WP_021689096.1">
    <property type="nucleotide sequence ID" value="NZ_BASZ01000002.1"/>
</dbReference>
<dbReference type="KEGG" id="ntd:EGO55_00890"/>
<keyword evidence="3" id="KW-1185">Reference proteome</keyword>
<dbReference type="AlphaFoldDB" id="U2ZS38"/>
<reference evidence="2 3" key="1">
    <citation type="submission" date="2013-09" db="EMBL/GenBank/DDBJ databases">
        <title>Whole genome shotgun sequence of Novosphingobium tardaugens NBRC 16725.</title>
        <authorList>
            <person name="Isaki S."/>
            <person name="Hosoyama A."/>
            <person name="Tsuchikane K."/>
            <person name="Katsumata H."/>
            <person name="Ando Y."/>
            <person name="Yamazaki S."/>
            <person name="Fujita N."/>
        </authorList>
    </citation>
    <scope>NUCLEOTIDE SEQUENCE [LARGE SCALE GENOMIC DNA]</scope>
    <source>
        <strain evidence="2 3">NBRC 16725</strain>
    </source>
</reference>
<keyword evidence="1" id="KW-0732">Signal</keyword>
<accession>U2ZS38</accession>
<proteinExistence type="predicted"/>
<evidence type="ECO:0000313" key="2">
    <source>
        <dbReference type="EMBL" id="GAD48189.1"/>
    </source>
</evidence>
<evidence type="ECO:0000256" key="1">
    <source>
        <dbReference type="SAM" id="SignalP"/>
    </source>
</evidence>